<keyword evidence="2" id="KW-0732">Signal</keyword>
<keyword evidence="1" id="KW-0472">Membrane</keyword>
<feature type="transmembrane region" description="Helical" evidence="1">
    <location>
        <begin position="99"/>
        <end position="122"/>
    </location>
</feature>
<dbReference type="Pfam" id="PF20332">
    <property type="entry name" value="DUF6627"/>
    <property type="match status" value="1"/>
</dbReference>
<keyword evidence="1" id="KW-1133">Transmembrane helix</keyword>
<keyword evidence="1" id="KW-0812">Transmembrane</keyword>
<evidence type="ECO:0000313" key="4">
    <source>
        <dbReference type="Proteomes" id="UP001254608"/>
    </source>
</evidence>
<dbReference type="RefSeq" id="WP_311366078.1">
    <property type="nucleotide sequence ID" value="NZ_JAVRIC010000024.1"/>
</dbReference>
<organism evidence="3 4">
    <name type="scientific">Banduia mediterranea</name>
    <dbReference type="NCBI Taxonomy" id="3075609"/>
    <lineage>
        <taxon>Bacteria</taxon>
        <taxon>Pseudomonadati</taxon>
        <taxon>Pseudomonadota</taxon>
        <taxon>Gammaproteobacteria</taxon>
        <taxon>Nevskiales</taxon>
        <taxon>Algiphilaceae</taxon>
        <taxon>Banduia</taxon>
    </lineage>
</organism>
<proteinExistence type="predicted"/>
<comment type="caution">
    <text evidence="3">The sequence shown here is derived from an EMBL/GenBank/DDBJ whole genome shotgun (WGS) entry which is preliminary data.</text>
</comment>
<accession>A0ABU2WLA2</accession>
<name>A0ABU2WLA2_9GAMM</name>
<sequence length="125" mass="13178">MNKIKAILASFAVSAMLTAVLPTPALAAVVSTEQMMSQGASTRDRAAVDTFLARADVRDQLQAWGVAPSVVEQRVASLSDQELQELSLKIQEQPAGGDAIAVIGIVFLVLLILELVGVTNVFTSI</sequence>
<feature type="signal peptide" evidence="2">
    <location>
        <begin position="1"/>
        <end position="27"/>
    </location>
</feature>
<keyword evidence="4" id="KW-1185">Reference proteome</keyword>
<dbReference type="InterPro" id="IPR016924">
    <property type="entry name" value="UCP029543"/>
</dbReference>
<dbReference type="PIRSF" id="PIRSF029543">
    <property type="entry name" value="UCP029543"/>
    <property type="match status" value="1"/>
</dbReference>
<dbReference type="EMBL" id="JAVRIC010000024">
    <property type="protein sequence ID" value="MDT0498666.1"/>
    <property type="molecule type" value="Genomic_DNA"/>
</dbReference>
<feature type="chain" id="PRO_5045529330" evidence="2">
    <location>
        <begin position="28"/>
        <end position="125"/>
    </location>
</feature>
<evidence type="ECO:0000313" key="3">
    <source>
        <dbReference type="EMBL" id="MDT0498666.1"/>
    </source>
</evidence>
<evidence type="ECO:0000256" key="1">
    <source>
        <dbReference type="SAM" id="Phobius"/>
    </source>
</evidence>
<dbReference type="Proteomes" id="UP001254608">
    <property type="component" value="Unassembled WGS sequence"/>
</dbReference>
<dbReference type="NCBIfam" id="NF033919">
    <property type="entry name" value="PA2779_fam"/>
    <property type="match status" value="1"/>
</dbReference>
<reference evidence="3 4" key="1">
    <citation type="submission" date="2023-09" db="EMBL/GenBank/DDBJ databases">
        <authorList>
            <person name="Rey-Velasco X."/>
        </authorList>
    </citation>
    <scope>NUCLEOTIDE SEQUENCE [LARGE SCALE GENOMIC DNA]</scope>
    <source>
        <strain evidence="3 4">W345</strain>
    </source>
</reference>
<evidence type="ECO:0000256" key="2">
    <source>
        <dbReference type="SAM" id="SignalP"/>
    </source>
</evidence>
<protein>
    <submittedName>
        <fullName evidence="3">PA2779 family protein</fullName>
    </submittedName>
</protein>
<dbReference type="InterPro" id="IPR046735">
    <property type="entry name" value="PA2779-like"/>
</dbReference>
<gene>
    <name evidence="3" type="ORF">RM530_15055</name>
</gene>